<dbReference type="GO" id="GO:0003700">
    <property type="term" value="F:DNA-binding transcription factor activity"/>
    <property type="evidence" value="ECO:0007669"/>
    <property type="project" value="TreeGrafter"/>
</dbReference>
<name>A0A0D2J6U0_9EURO</name>
<dbReference type="GeneID" id="25293727"/>
<evidence type="ECO:0000256" key="3">
    <source>
        <dbReference type="SAM" id="MobiDB-lite"/>
    </source>
</evidence>
<evidence type="ECO:0000256" key="1">
    <source>
        <dbReference type="ARBA" id="ARBA00004123"/>
    </source>
</evidence>
<evidence type="ECO:0000313" key="4">
    <source>
        <dbReference type="EMBL" id="KIX04785.1"/>
    </source>
</evidence>
<proteinExistence type="predicted"/>
<feature type="region of interest" description="Disordered" evidence="3">
    <location>
        <begin position="1"/>
        <end position="47"/>
    </location>
</feature>
<dbReference type="VEuPathDB" id="FungiDB:Z518_05656"/>
<dbReference type="RefSeq" id="XP_013271921.1">
    <property type="nucleotide sequence ID" value="XM_013416467.1"/>
</dbReference>
<keyword evidence="5" id="KW-1185">Reference proteome</keyword>
<organism evidence="4 5">
    <name type="scientific">Rhinocladiella mackenziei CBS 650.93</name>
    <dbReference type="NCBI Taxonomy" id="1442369"/>
    <lineage>
        <taxon>Eukaryota</taxon>
        <taxon>Fungi</taxon>
        <taxon>Dikarya</taxon>
        <taxon>Ascomycota</taxon>
        <taxon>Pezizomycotina</taxon>
        <taxon>Eurotiomycetes</taxon>
        <taxon>Chaetothyriomycetidae</taxon>
        <taxon>Chaetothyriales</taxon>
        <taxon>Herpotrichiellaceae</taxon>
        <taxon>Rhinocladiella</taxon>
    </lineage>
</organism>
<feature type="compositionally biased region" description="Acidic residues" evidence="3">
    <location>
        <begin position="83"/>
        <end position="94"/>
    </location>
</feature>
<keyword evidence="2" id="KW-0539">Nucleus</keyword>
<dbReference type="STRING" id="1442369.A0A0D2J6U0"/>
<dbReference type="OrthoDB" id="4525710at2759"/>
<evidence type="ECO:0000256" key="2">
    <source>
        <dbReference type="ARBA" id="ARBA00023242"/>
    </source>
</evidence>
<dbReference type="PANTHER" id="PTHR37534">
    <property type="entry name" value="TRANSCRIPTIONAL ACTIVATOR PROTEIN UGA3"/>
    <property type="match status" value="1"/>
</dbReference>
<feature type="region of interest" description="Disordered" evidence="3">
    <location>
        <begin position="83"/>
        <end position="139"/>
    </location>
</feature>
<dbReference type="PANTHER" id="PTHR37534:SF2">
    <property type="entry name" value="N-ACETYLTRANSFERASE DOMAIN-CONTAINING PROTEIN"/>
    <property type="match status" value="1"/>
</dbReference>
<dbReference type="EMBL" id="KN847478">
    <property type="protein sequence ID" value="KIX04785.1"/>
    <property type="molecule type" value="Genomic_DNA"/>
</dbReference>
<dbReference type="Proteomes" id="UP000053617">
    <property type="component" value="Unassembled WGS sequence"/>
</dbReference>
<dbReference type="AlphaFoldDB" id="A0A0D2J6U0"/>
<evidence type="ECO:0008006" key="6">
    <source>
        <dbReference type="Google" id="ProtNLM"/>
    </source>
</evidence>
<accession>A0A0D2J6U0</accession>
<sequence>MSPGIGTRNMNASPREVSSPAVDADGVSNQTSKDENSTDGRLQREEQALVYIDETAELDAFYRHHDGPVDDDEIFHDELSAVEDGQEEEEEQPEDQAPSITSAAHVSATVEDDTSLRAEDESWPLKPPTDLPETHPNQPVAGFEAHVHQSASWKDHGSMIFHSTPPQTTPTILSGICESPVTGGLVKLPTARPTSLHHGALEVTLLRYFIDDLARWFDLCDPEKHFELVVPQRARWCPPLMNAILAASARHLNRVQKYRMPSGIVHYDGRPLPELTKETAVHYHNECIRDMLKLSLDPEQTRNENLLAAAIILRFYEEIDSPLRDEANDTELFLRAINIFIDAQIPTVPLIPHSSPMIISPGPSTADLVMNHATTPPGMIQSSSPSDITPTSGTLLGSSKRGRAEGLCQAGFWVAFRQEIYSAFLKQRPFNMSLSRCEIFRSFSPAEDAVWADRLIIFCADVLDFCYGNNADNKAGTGIHAGPTAKENWLKLKELERTWSEILPASFEPIYFREPNRDRGEVFPEICYLADCHVAGVQHVELARILLAVYDPTRPKLGPGHVASMRSLSQELKTIVLRLCGIAVSNRKSPPSMVTALLAIVVCGDHFDDRMEQQALLDVLDEVENEQAWPAGNSREILKQCWGWS</sequence>
<dbReference type="GO" id="GO:0000976">
    <property type="term" value="F:transcription cis-regulatory region binding"/>
    <property type="evidence" value="ECO:0007669"/>
    <property type="project" value="TreeGrafter"/>
</dbReference>
<evidence type="ECO:0000313" key="5">
    <source>
        <dbReference type="Proteomes" id="UP000053617"/>
    </source>
</evidence>
<dbReference type="HOGENOM" id="CLU_008719_1_1_1"/>
<feature type="compositionally biased region" description="Basic and acidic residues" evidence="3">
    <location>
        <begin position="32"/>
        <end position="47"/>
    </location>
</feature>
<dbReference type="InterPro" id="IPR021858">
    <property type="entry name" value="Fun_TF"/>
</dbReference>
<reference evidence="4 5" key="1">
    <citation type="submission" date="2015-01" db="EMBL/GenBank/DDBJ databases">
        <title>The Genome Sequence of Rhinocladiella mackenzie CBS 650.93.</title>
        <authorList>
            <consortium name="The Broad Institute Genomics Platform"/>
            <person name="Cuomo C."/>
            <person name="de Hoog S."/>
            <person name="Gorbushina A."/>
            <person name="Stielow B."/>
            <person name="Teixiera M."/>
            <person name="Abouelleil A."/>
            <person name="Chapman S.B."/>
            <person name="Priest M."/>
            <person name="Young S.K."/>
            <person name="Wortman J."/>
            <person name="Nusbaum C."/>
            <person name="Birren B."/>
        </authorList>
    </citation>
    <scope>NUCLEOTIDE SEQUENCE [LARGE SCALE GENOMIC DNA]</scope>
    <source>
        <strain evidence="4 5">CBS 650.93</strain>
    </source>
</reference>
<dbReference type="Pfam" id="PF11951">
    <property type="entry name" value="Fungal_trans_2"/>
    <property type="match status" value="1"/>
</dbReference>
<protein>
    <recommendedName>
        <fullName evidence="6">ARCA protein</fullName>
    </recommendedName>
</protein>
<dbReference type="GO" id="GO:0005634">
    <property type="term" value="C:nucleus"/>
    <property type="evidence" value="ECO:0007669"/>
    <property type="project" value="UniProtKB-SubCell"/>
</dbReference>
<gene>
    <name evidence="4" type="ORF">Z518_05656</name>
</gene>
<comment type="subcellular location">
    <subcellularLocation>
        <location evidence="1">Nucleus</location>
    </subcellularLocation>
</comment>
<dbReference type="GO" id="GO:0045944">
    <property type="term" value="P:positive regulation of transcription by RNA polymerase II"/>
    <property type="evidence" value="ECO:0007669"/>
    <property type="project" value="TreeGrafter"/>
</dbReference>